<dbReference type="Pfam" id="PF12833">
    <property type="entry name" value="HTH_18"/>
    <property type="match status" value="1"/>
</dbReference>
<dbReference type="GO" id="GO:0003700">
    <property type="term" value="F:DNA-binding transcription factor activity"/>
    <property type="evidence" value="ECO:0007669"/>
    <property type="project" value="InterPro"/>
</dbReference>
<evidence type="ECO:0000256" key="2">
    <source>
        <dbReference type="ARBA" id="ARBA00023125"/>
    </source>
</evidence>
<keyword evidence="1" id="KW-0805">Transcription regulation</keyword>
<dbReference type="InterPro" id="IPR009057">
    <property type="entry name" value="Homeodomain-like_sf"/>
</dbReference>
<keyword evidence="3" id="KW-0804">Transcription</keyword>
<gene>
    <name evidence="5" type="ORF">H7C18_32570</name>
</gene>
<comment type="caution">
    <text evidence="5">The sequence shown here is derived from an EMBL/GenBank/DDBJ whole genome shotgun (WGS) entry which is preliminary data.</text>
</comment>
<dbReference type="Gene3D" id="1.10.10.60">
    <property type="entry name" value="Homeodomain-like"/>
    <property type="match status" value="2"/>
</dbReference>
<dbReference type="AlphaFoldDB" id="A0A7X0STD9"/>
<dbReference type="Proteomes" id="UP000564644">
    <property type="component" value="Unassembled WGS sequence"/>
</dbReference>
<dbReference type="SMART" id="SM00342">
    <property type="entry name" value="HTH_ARAC"/>
    <property type="match status" value="1"/>
</dbReference>
<dbReference type="PANTHER" id="PTHR43280:SF2">
    <property type="entry name" value="HTH-TYPE TRANSCRIPTIONAL REGULATOR EXSA"/>
    <property type="match status" value="1"/>
</dbReference>
<dbReference type="PRINTS" id="PR00032">
    <property type="entry name" value="HTHARAC"/>
</dbReference>
<keyword evidence="2" id="KW-0238">DNA-binding</keyword>
<proteinExistence type="predicted"/>
<dbReference type="SUPFAM" id="SSF46689">
    <property type="entry name" value="Homeodomain-like"/>
    <property type="match status" value="1"/>
</dbReference>
<organism evidence="5 6">
    <name type="scientific">Cohnella zeiphila</name>
    <dbReference type="NCBI Taxonomy" id="2761120"/>
    <lineage>
        <taxon>Bacteria</taxon>
        <taxon>Bacillati</taxon>
        <taxon>Bacillota</taxon>
        <taxon>Bacilli</taxon>
        <taxon>Bacillales</taxon>
        <taxon>Paenibacillaceae</taxon>
        <taxon>Cohnella</taxon>
    </lineage>
</organism>
<dbReference type="RefSeq" id="WP_185133308.1">
    <property type="nucleotide sequence ID" value="NZ_JACJVO010000052.1"/>
</dbReference>
<sequence length="387" mass="44186">MHVSERLYPDEVLLELARDRLFRELLTSEEPGWPERLFGMKLWKSFAFPTLAVMEPAGVAGEEGERRRYAAKIGEELRKYAEESGAVFLDEEGRVGLLFSWVSKEALEELHGRMSCRFAHPINLGVGLPCNRLSELHHSYRQAVRALDDIFYRGAGRVVYFNELGSYRRIGEYPYAQERELFERARAEEGDAEKAVDDFYASLLEAGPLDRSNVDELTIRLLVGLEQRAHAEAEGEGVLRSLPSCDLLSIARMETLQDIKKYVTGLLRTWLEGSSFGPRDRQSVVIKQTIEYMKRDFEGATLHNTAEKVHMTPTYLSALFKSSTGKTFIEQLTDIRIEKAKQMLKGTCLKNYEVAEKVGYKDPRYFSQIFKKKVGLSPSEYRESAAI</sequence>
<reference evidence="5 6" key="1">
    <citation type="submission" date="2020-08" db="EMBL/GenBank/DDBJ databases">
        <title>Cohnella phylogeny.</title>
        <authorList>
            <person name="Dunlap C."/>
        </authorList>
    </citation>
    <scope>NUCLEOTIDE SEQUENCE [LARGE SCALE GENOMIC DNA]</scope>
    <source>
        <strain evidence="5 6">CBP 2801</strain>
    </source>
</reference>
<dbReference type="PROSITE" id="PS01124">
    <property type="entry name" value="HTH_ARAC_FAMILY_2"/>
    <property type="match status" value="1"/>
</dbReference>
<dbReference type="InterPro" id="IPR020449">
    <property type="entry name" value="Tscrpt_reg_AraC-type_HTH"/>
</dbReference>
<evidence type="ECO:0000259" key="4">
    <source>
        <dbReference type="PROSITE" id="PS01124"/>
    </source>
</evidence>
<name>A0A7X0STD9_9BACL</name>
<dbReference type="PANTHER" id="PTHR43280">
    <property type="entry name" value="ARAC-FAMILY TRANSCRIPTIONAL REGULATOR"/>
    <property type="match status" value="1"/>
</dbReference>
<evidence type="ECO:0000256" key="1">
    <source>
        <dbReference type="ARBA" id="ARBA00023015"/>
    </source>
</evidence>
<evidence type="ECO:0000256" key="3">
    <source>
        <dbReference type="ARBA" id="ARBA00023163"/>
    </source>
</evidence>
<protein>
    <submittedName>
        <fullName evidence="5">Helix-turn-helix domain-containing protein</fullName>
    </submittedName>
</protein>
<dbReference type="EMBL" id="JACJVO010000052">
    <property type="protein sequence ID" value="MBB6735656.1"/>
    <property type="molecule type" value="Genomic_DNA"/>
</dbReference>
<feature type="domain" description="HTH araC/xylS-type" evidence="4">
    <location>
        <begin position="287"/>
        <end position="384"/>
    </location>
</feature>
<dbReference type="InterPro" id="IPR041522">
    <property type="entry name" value="CdaR_GGDEF"/>
</dbReference>
<keyword evidence="6" id="KW-1185">Reference proteome</keyword>
<evidence type="ECO:0000313" key="6">
    <source>
        <dbReference type="Proteomes" id="UP000564644"/>
    </source>
</evidence>
<accession>A0A7X0STD9</accession>
<evidence type="ECO:0000313" key="5">
    <source>
        <dbReference type="EMBL" id="MBB6735656.1"/>
    </source>
</evidence>
<dbReference type="GO" id="GO:0043565">
    <property type="term" value="F:sequence-specific DNA binding"/>
    <property type="evidence" value="ECO:0007669"/>
    <property type="project" value="InterPro"/>
</dbReference>
<dbReference type="InterPro" id="IPR018060">
    <property type="entry name" value="HTH_AraC"/>
</dbReference>
<dbReference type="Pfam" id="PF17853">
    <property type="entry name" value="GGDEF_2"/>
    <property type="match status" value="1"/>
</dbReference>